<reference evidence="1" key="2">
    <citation type="submission" date="2021-03" db="UniProtKB">
        <authorList>
            <consortium name="EnsemblPlants"/>
        </authorList>
    </citation>
    <scope>IDENTIFICATION</scope>
</reference>
<evidence type="ECO:0000313" key="2">
    <source>
        <dbReference type="Proteomes" id="UP000596661"/>
    </source>
</evidence>
<dbReference type="EnsemblPlants" id="evm.model.08.1503">
    <property type="protein sequence ID" value="cds.evm.model.08.1503"/>
    <property type="gene ID" value="evm.TU.08.1503"/>
</dbReference>
<evidence type="ECO:0000313" key="1">
    <source>
        <dbReference type="EnsemblPlants" id="cds.evm.model.08.1503"/>
    </source>
</evidence>
<organism evidence="1 2">
    <name type="scientific">Cannabis sativa</name>
    <name type="common">Hemp</name>
    <name type="synonym">Marijuana</name>
    <dbReference type="NCBI Taxonomy" id="3483"/>
    <lineage>
        <taxon>Eukaryota</taxon>
        <taxon>Viridiplantae</taxon>
        <taxon>Streptophyta</taxon>
        <taxon>Embryophyta</taxon>
        <taxon>Tracheophyta</taxon>
        <taxon>Spermatophyta</taxon>
        <taxon>Magnoliopsida</taxon>
        <taxon>eudicotyledons</taxon>
        <taxon>Gunneridae</taxon>
        <taxon>Pentapetalae</taxon>
        <taxon>rosids</taxon>
        <taxon>fabids</taxon>
        <taxon>Rosales</taxon>
        <taxon>Cannabaceae</taxon>
        <taxon>Cannabis</taxon>
    </lineage>
</organism>
<dbReference type="EMBL" id="UZAU01000713">
    <property type="status" value="NOT_ANNOTATED_CDS"/>
    <property type="molecule type" value="Genomic_DNA"/>
</dbReference>
<dbReference type="AlphaFoldDB" id="A0A803Q8W5"/>
<dbReference type="Gramene" id="evm.model.08.1503">
    <property type="protein sequence ID" value="cds.evm.model.08.1503"/>
    <property type="gene ID" value="evm.TU.08.1503"/>
</dbReference>
<keyword evidence="2" id="KW-1185">Reference proteome</keyword>
<dbReference type="Proteomes" id="UP000596661">
    <property type="component" value="Chromosome 8"/>
</dbReference>
<accession>A0A803Q8W5</accession>
<reference evidence="1" key="1">
    <citation type="submission" date="2018-11" db="EMBL/GenBank/DDBJ databases">
        <authorList>
            <person name="Grassa J C."/>
        </authorList>
    </citation>
    <scope>NUCLEOTIDE SEQUENCE [LARGE SCALE GENOMIC DNA]</scope>
</reference>
<sequence length="103" mass="11566">MGEDFELLACGLERGDDATEMVNAFCTMSPTETQGLGDNLFPEEAETATNAEVVDGSEKVAKDLNAHTPYFLFIKTLFERYMVTQLLPRLEPWLHTHKKVSRG</sequence>
<proteinExistence type="predicted"/>
<protein>
    <submittedName>
        <fullName evidence="1">Uncharacterized protein</fullName>
    </submittedName>
</protein>
<name>A0A803Q8W5_CANSA</name>